<accession>A0A4C1YC25</accession>
<keyword evidence="3" id="KW-1185">Reference proteome</keyword>
<dbReference type="Proteomes" id="UP000299102">
    <property type="component" value="Unassembled WGS sequence"/>
</dbReference>
<dbReference type="AlphaFoldDB" id="A0A4C1YC25"/>
<proteinExistence type="predicted"/>
<evidence type="ECO:0000256" key="1">
    <source>
        <dbReference type="SAM" id="MobiDB-lite"/>
    </source>
</evidence>
<name>A0A4C1YC25_EUMVA</name>
<protein>
    <submittedName>
        <fullName evidence="2">Uncharacterized protein</fullName>
    </submittedName>
</protein>
<evidence type="ECO:0000313" key="3">
    <source>
        <dbReference type="Proteomes" id="UP000299102"/>
    </source>
</evidence>
<feature type="region of interest" description="Disordered" evidence="1">
    <location>
        <begin position="83"/>
        <end position="105"/>
    </location>
</feature>
<reference evidence="2 3" key="1">
    <citation type="journal article" date="2019" name="Commun. Biol.">
        <title>The bagworm genome reveals a unique fibroin gene that provides high tensile strength.</title>
        <authorList>
            <person name="Kono N."/>
            <person name="Nakamura H."/>
            <person name="Ohtoshi R."/>
            <person name="Tomita M."/>
            <person name="Numata K."/>
            <person name="Arakawa K."/>
        </authorList>
    </citation>
    <scope>NUCLEOTIDE SEQUENCE [LARGE SCALE GENOMIC DNA]</scope>
</reference>
<gene>
    <name evidence="2" type="ORF">EVAR_88338_1</name>
</gene>
<organism evidence="2 3">
    <name type="scientific">Eumeta variegata</name>
    <name type="common">Bagworm moth</name>
    <name type="synonym">Eumeta japonica</name>
    <dbReference type="NCBI Taxonomy" id="151549"/>
    <lineage>
        <taxon>Eukaryota</taxon>
        <taxon>Metazoa</taxon>
        <taxon>Ecdysozoa</taxon>
        <taxon>Arthropoda</taxon>
        <taxon>Hexapoda</taxon>
        <taxon>Insecta</taxon>
        <taxon>Pterygota</taxon>
        <taxon>Neoptera</taxon>
        <taxon>Endopterygota</taxon>
        <taxon>Lepidoptera</taxon>
        <taxon>Glossata</taxon>
        <taxon>Ditrysia</taxon>
        <taxon>Tineoidea</taxon>
        <taxon>Psychidae</taxon>
        <taxon>Oiketicinae</taxon>
        <taxon>Eumeta</taxon>
    </lineage>
</organism>
<evidence type="ECO:0000313" key="2">
    <source>
        <dbReference type="EMBL" id="GBP72382.1"/>
    </source>
</evidence>
<comment type="caution">
    <text evidence="2">The sequence shown here is derived from an EMBL/GenBank/DDBJ whole genome shotgun (WGS) entry which is preliminary data.</text>
</comment>
<dbReference type="EMBL" id="BGZK01001143">
    <property type="protein sequence ID" value="GBP72382.1"/>
    <property type="molecule type" value="Genomic_DNA"/>
</dbReference>
<sequence length="124" mass="15046">MDRRHKQTQTNKNTLVSLTSKSYHRQRATHLRRRHRASLRRRCVLASHRLRRTRTHHTIHAATKHLVAKDHCNRLPWARQDSTCSRRTKKRQNISETDEETRHPAYTAHRQECRFITIGMQRRR</sequence>